<evidence type="ECO:0000256" key="1">
    <source>
        <dbReference type="SAM" id="MobiDB-lite"/>
    </source>
</evidence>
<dbReference type="AlphaFoldDB" id="A0AB34IKF7"/>
<reference evidence="2 3" key="1">
    <citation type="journal article" date="2024" name="Science">
        <title>Giant polyketide synthase enzymes in the biosynthesis of giant marine polyether toxins.</title>
        <authorList>
            <person name="Fallon T.R."/>
            <person name="Shende V.V."/>
            <person name="Wierzbicki I.H."/>
            <person name="Pendleton A.L."/>
            <person name="Watervoot N.F."/>
            <person name="Auber R.P."/>
            <person name="Gonzalez D.J."/>
            <person name="Wisecaver J.H."/>
            <person name="Moore B.S."/>
        </authorList>
    </citation>
    <scope>NUCLEOTIDE SEQUENCE [LARGE SCALE GENOMIC DNA]</scope>
    <source>
        <strain evidence="2 3">12B1</strain>
    </source>
</reference>
<comment type="caution">
    <text evidence="2">The sequence shown here is derived from an EMBL/GenBank/DDBJ whole genome shotgun (WGS) entry which is preliminary data.</text>
</comment>
<accession>A0AB34IKF7</accession>
<feature type="region of interest" description="Disordered" evidence="1">
    <location>
        <begin position="138"/>
        <end position="169"/>
    </location>
</feature>
<name>A0AB34IKF7_PRYPA</name>
<feature type="region of interest" description="Disordered" evidence="1">
    <location>
        <begin position="202"/>
        <end position="269"/>
    </location>
</feature>
<organism evidence="2 3">
    <name type="scientific">Prymnesium parvum</name>
    <name type="common">Toxic golden alga</name>
    <dbReference type="NCBI Taxonomy" id="97485"/>
    <lineage>
        <taxon>Eukaryota</taxon>
        <taxon>Haptista</taxon>
        <taxon>Haptophyta</taxon>
        <taxon>Prymnesiophyceae</taxon>
        <taxon>Prymnesiales</taxon>
        <taxon>Prymnesiaceae</taxon>
        <taxon>Prymnesium</taxon>
    </lineage>
</organism>
<proteinExistence type="predicted"/>
<sequence length="269" mass="29936">MNVPDDEIQRGRSQSNAMRQNFEQNYVSIKRGNLFQLVLNHVSERAELLHTSFLQALTHMLNTNDYIPSATYFNHTSGKLDHASAEGMWRLLNKQHLSESMVAAMFFNNSDNAAKHFAQSRSQSTGATFGQRFYQEVTPTTSPQPARCSNAASPQESYTIDPNPNPTFTPFERVRNVLARRCSTTPPTAQASVPLANFVAVSSTNKSSLSGPPRKRRRRRSLVLSEADESDAPLEANSTDPHAAHSSPEDADVSDFIDDRNDSDLTVYD</sequence>
<feature type="compositionally biased region" description="Polar residues" evidence="1">
    <location>
        <begin position="150"/>
        <end position="168"/>
    </location>
</feature>
<evidence type="ECO:0008006" key="4">
    <source>
        <dbReference type="Google" id="ProtNLM"/>
    </source>
</evidence>
<dbReference type="EMBL" id="JBGBPQ010000024">
    <property type="protein sequence ID" value="KAL1500152.1"/>
    <property type="molecule type" value="Genomic_DNA"/>
</dbReference>
<evidence type="ECO:0000313" key="2">
    <source>
        <dbReference type="EMBL" id="KAL1500152.1"/>
    </source>
</evidence>
<evidence type="ECO:0000313" key="3">
    <source>
        <dbReference type="Proteomes" id="UP001515480"/>
    </source>
</evidence>
<keyword evidence="3" id="KW-1185">Reference proteome</keyword>
<dbReference type="Proteomes" id="UP001515480">
    <property type="component" value="Unassembled WGS sequence"/>
</dbReference>
<gene>
    <name evidence="2" type="ORF">AB1Y20_012822</name>
</gene>
<protein>
    <recommendedName>
        <fullName evidence="4">LisH domain-containing protein</fullName>
    </recommendedName>
</protein>